<organism evidence="4 5">
    <name type="scientific">Enterococcus canis</name>
    <dbReference type="NCBI Taxonomy" id="214095"/>
    <lineage>
        <taxon>Bacteria</taxon>
        <taxon>Bacillati</taxon>
        <taxon>Bacillota</taxon>
        <taxon>Bacilli</taxon>
        <taxon>Lactobacillales</taxon>
        <taxon>Enterococcaceae</taxon>
        <taxon>Enterococcus</taxon>
    </lineage>
</organism>
<evidence type="ECO:0000313" key="5">
    <source>
        <dbReference type="Proteomes" id="UP000181884"/>
    </source>
</evidence>
<dbReference type="RefSeq" id="WP_067390980.1">
    <property type="nucleotide sequence ID" value="NZ_JXKH01000008.1"/>
</dbReference>
<feature type="region of interest" description="Disordered" evidence="2">
    <location>
        <begin position="317"/>
        <end position="378"/>
    </location>
</feature>
<name>A0A1L8RCU8_9ENTE</name>
<dbReference type="AlphaFoldDB" id="A0A1L8RCU8"/>
<keyword evidence="5" id="KW-1185">Reference proteome</keyword>
<feature type="signal peptide" evidence="3">
    <location>
        <begin position="1"/>
        <end position="21"/>
    </location>
</feature>
<dbReference type="STRING" id="214095.RU97_GL002565"/>
<reference evidence="4 5" key="1">
    <citation type="submission" date="2014-12" db="EMBL/GenBank/DDBJ databases">
        <title>Draft genome sequences of 29 type strains of Enterococci.</title>
        <authorList>
            <person name="Zhong Z."/>
            <person name="Sun Z."/>
            <person name="Liu W."/>
            <person name="Zhang W."/>
            <person name="Zhang H."/>
        </authorList>
    </citation>
    <scope>NUCLEOTIDE SEQUENCE [LARGE SCALE GENOMIC DNA]</scope>
    <source>
        <strain evidence="4 5">DSM 17029</strain>
    </source>
</reference>
<feature type="chain" id="PRO_5039388087" evidence="3">
    <location>
        <begin position="22"/>
        <end position="428"/>
    </location>
</feature>
<feature type="compositionally biased region" description="Basic and acidic residues" evidence="2">
    <location>
        <begin position="318"/>
        <end position="361"/>
    </location>
</feature>
<accession>A0A1L8RCU8</accession>
<evidence type="ECO:0000256" key="2">
    <source>
        <dbReference type="SAM" id="MobiDB-lite"/>
    </source>
</evidence>
<dbReference type="EMBL" id="JXKH01000008">
    <property type="protein sequence ID" value="OJG17557.1"/>
    <property type="molecule type" value="Genomic_DNA"/>
</dbReference>
<evidence type="ECO:0000256" key="1">
    <source>
        <dbReference type="SAM" id="Coils"/>
    </source>
</evidence>
<keyword evidence="1" id="KW-0175">Coiled coil</keyword>
<sequence>MRFRRDLIGVVLAFVTAGTLATGADATAYQKVYDEQDKQEQTITQLSHSEFISSADKTKLANEQNEIQKIEKRATRRSLTNKIQKEKRLIQQVKTRIAQTEAATAHTEYSELEKTVNGLTELSQKPFTEKEDKSKLTVLKQDVTELQNSKKVAPIRELTERATALNRDMKENQADLTATVSSLKQLDQDIEKLSKKSYLLKADKEKLAETRKILGTYFKNADSLAAVHSRETQASQLLAELTEKQETIQTDFKKYESKAKNLLSDTKNLSSKGDLTADEKKELNQRIKDTEVALKMHSYAPGDLGKQYDLLNTQYRSLSDKSKDRQEKAAAEAERKAAEKEKARQAAEKEAQQQAEKDAAKETQQAASQAPAPSQVGEWYQAPAGYKYLKVDSGKTYGQVKRPNNFQLITDAEAANYSPGHGNGWAKQ</sequence>
<evidence type="ECO:0000256" key="3">
    <source>
        <dbReference type="SAM" id="SignalP"/>
    </source>
</evidence>
<keyword evidence="3" id="KW-0732">Signal</keyword>
<protein>
    <submittedName>
        <fullName evidence="4">Uncharacterized protein</fullName>
    </submittedName>
</protein>
<feature type="compositionally biased region" description="Low complexity" evidence="2">
    <location>
        <begin position="362"/>
        <end position="375"/>
    </location>
</feature>
<feature type="coiled-coil region" evidence="1">
    <location>
        <begin position="53"/>
        <end position="103"/>
    </location>
</feature>
<comment type="caution">
    <text evidence="4">The sequence shown here is derived from an EMBL/GenBank/DDBJ whole genome shotgun (WGS) entry which is preliminary data.</text>
</comment>
<gene>
    <name evidence="4" type="ORF">RU97_GL002565</name>
</gene>
<evidence type="ECO:0000313" key="4">
    <source>
        <dbReference type="EMBL" id="OJG17557.1"/>
    </source>
</evidence>
<dbReference type="Proteomes" id="UP000181884">
    <property type="component" value="Unassembled WGS sequence"/>
</dbReference>
<proteinExistence type="predicted"/>